<keyword evidence="4" id="KW-0804">Transcription</keyword>
<keyword evidence="3 6" id="KW-0238">DNA-binding</keyword>
<evidence type="ECO:0000256" key="4">
    <source>
        <dbReference type="ARBA" id="ARBA00023163"/>
    </source>
</evidence>
<dbReference type="PANTHER" id="PTHR30419">
    <property type="entry name" value="HTH-TYPE TRANSCRIPTIONAL REGULATOR YBHD"/>
    <property type="match status" value="1"/>
</dbReference>
<sequence length="322" mass="34923">MAGDIQLRQLEYLTALAREQHFGRAAAACHASQSSLSAALRALERQLGVTIVQRGRRFGGFTPEGQRVVGWAHRILAERAALRSDLDRMRDGLSATVRIGAIPTAVPAGPRLTEALTARYPAARIRFEVLSSREIIHKLAEFELDAGLTYLDGDEIMPGTLRLYRERYLLLAPEQAFRGRDDVGWSDVASRPVCALTRSMQNRRIIDDAMAAQGLSMDVVVETDTVAALYAHVSTGRWSAVIANTWLAAFGNPAGMRALPIRDAGPRPWVGLIVGRQGPTSHVAQSLMDAIAGTDAFPEPDRGVACDAPRDHPVGAGDAARW</sequence>
<dbReference type="SUPFAM" id="SSF46785">
    <property type="entry name" value="Winged helix' DNA-binding domain"/>
    <property type="match status" value="1"/>
</dbReference>
<protein>
    <submittedName>
        <fullName evidence="6">DNA-binding transcriptional LysR family regulator</fullName>
    </submittedName>
</protein>
<keyword evidence="7" id="KW-1185">Reference proteome</keyword>
<organism evidence="6 7">
    <name type="scientific">Pseudonocardia endophytica</name>
    <dbReference type="NCBI Taxonomy" id="401976"/>
    <lineage>
        <taxon>Bacteria</taxon>
        <taxon>Bacillati</taxon>
        <taxon>Actinomycetota</taxon>
        <taxon>Actinomycetes</taxon>
        <taxon>Pseudonocardiales</taxon>
        <taxon>Pseudonocardiaceae</taxon>
        <taxon>Pseudonocardia</taxon>
    </lineage>
</organism>
<dbReference type="InterPro" id="IPR000847">
    <property type="entry name" value="LysR_HTH_N"/>
</dbReference>
<evidence type="ECO:0000256" key="2">
    <source>
        <dbReference type="ARBA" id="ARBA00023015"/>
    </source>
</evidence>
<dbReference type="AlphaFoldDB" id="A0A4V2PHM8"/>
<gene>
    <name evidence="6" type="ORF">EV378_5327</name>
</gene>
<evidence type="ECO:0000259" key="5">
    <source>
        <dbReference type="PROSITE" id="PS50931"/>
    </source>
</evidence>
<dbReference type="PRINTS" id="PR00039">
    <property type="entry name" value="HTHLYSR"/>
</dbReference>
<evidence type="ECO:0000313" key="6">
    <source>
        <dbReference type="EMBL" id="TCK21346.1"/>
    </source>
</evidence>
<comment type="similarity">
    <text evidence="1">Belongs to the LysR transcriptional regulatory family.</text>
</comment>
<dbReference type="Pfam" id="PF00126">
    <property type="entry name" value="HTH_1"/>
    <property type="match status" value="1"/>
</dbReference>
<dbReference type="GO" id="GO:0005829">
    <property type="term" value="C:cytosol"/>
    <property type="evidence" value="ECO:0007669"/>
    <property type="project" value="TreeGrafter"/>
</dbReference>
<dbReference type="CDD" id="cd05466">
    <property type="entry name" value="PBP2_LTTR_substrate"/>
    <property type="match status" value="1"/>
</dbReference>
<reference evidence="6 7" key="1">
    <citation type="submission" date="2019-03" db="EMBL/GenBank/DDBJ databases">
        <title>Sequencing the genomes of 1000 actinobacteria strains.</title>
        <authorList>
            <person name="Klenk H.-P."/>
        </authorList>
    </citation>
    <scope>NUCLEOTIDE SEQUENCE [LARGE SCALE GENOMIC DNA]</scope>
    <source>
        <strain evidence="6 7">DSM 44969</strain>
    </source>
</reference>
<name>A0A4V2PHM8_PSEEN</name>
<dbReference type="PANTHER" id="PTHR30419:SF31">
    <property type="entry name" value="BLR3139 PROTEIN"/>
    <property type="match status" value="1"/>
</dbReference>
<keyword evidence="2" id="KW-0805">Transcription regulation</keyword>
<dbReference type="Gene3D" id="3.40.190.290">
    <property type="match status" value="1"/>
</dbReference>
<dbReference type="InterPro" id="IPR036390">
    <property type="entry name" value="WH_DNA-bd_sf"/>
</dbReference>
<dbReference type="RefSeq" id="WP_132430102.1">
    <property type="nucleotide sequence ID" value="NZ_SMFZ01000002.1"/>
</dbReference>
<feature type="domain" description="HTH lysR-type" evidence="5">
    <location>
        <begin position="5"/>
        <end position="62"/>
    </location>
</feature>
<evidence type="ECO:0000256" key="1">
    <source>
        <dbReference type="ARBA" id="ARBA00009437"/>
    </source>
</evidence>
<dbReference type="InterPro" id="IPR036388">
    <property type="entry name" value="WH-like_DNA-bd_sf"/>
</dbReference>
<evidence type="ECO:0000256" key="3">
    <source>
        <dbReference type="ARBA" id="ARBA00023125"/>
    </source>
</evidence>
<dbReference type="GO" id="GO:0003677">
    <property type="term" value="F:DNA binding"/>
    <property type="evidence" value="ECO:0007669"/>
    <property type="project" value="UniProtKB-KW"/>
</dbReference>
<dbReference type="SUPFAM" id="SSF53850">
    <property type="entry name" value="Periplasmic binding protein-like II"/>
    <property type="match status" value="1"/>
</dbReference>
<dbReference type="EMBL" id="SMFZ01000002">
    <property type="protein sequence ID" value="TCK21346.1"/>
    <property type="molecule type" value="Genomic_DNA"/>
</dbReference>
<dbReference type="Pfam" id="PF03466">
    <property type="entry name" value="LysR_substrate"/>
    <property type="match status" value="1"/>
</dbReference>
<dbReference type="PROSITE" id="PS50931">
    <property type="entry name" value="HTH_LYSR"/>
    <property type="match status" value="1"/>
</dbReference>
<dbReference type="InterPro" id="IPR005119">
    <property type="entry name" value="LysR_subst-bd"/>
</dbReference>
<evidence type="ECO:0000313" key="7">
    <source>
        <dbReference type="Proteomes" id="UP000295560"/>
    </source>
</evidence>
<accession>A0A4V2PHM8</accession>
<proteinExistence type="inferred from homology"/>
<dbReference type="Proteomes" id="UP000295560">
    <property type="component" value="Unassembled WGS sequence"/>
</dbReference>
<dbReference type="OrthoDB" id="3181812at2"/>
<dbReference type="FunFam" id="1.10.10.10:FF:000001">
    <property type="entry name" value="LysR family transcriptional regulator"/>
    <property type="match status" value="1"/>
</dbReference>
<dbReference type="GO" id="GO:0003700">
    <property type="term" value="F:DNA-binding transcription factor activity"/>
    <property type="evidence" value="ECO:0007669"/>
    <property type="project" value="InterPro"/>
</dbReference>
<dbReference type="InterPro" id="IPR050950">
    <property type="entry name" value="HTH-type_LysR_regulators"/>
</dbReference>
<dbReference type="Gene3D" id="1.10.10.10">
    <property type="entry name" value="Winged helix-like DNA-binding domain superfamily/Winged helix DNA-binding domain"/>
    <property type="match status" value="1"/>
</dbReference>
<comment type="caution">
    <text evidence="6">The sequence shown here is derived from an EMBL/GenBank/DDBJ whole genome shotgun (WGS) entry which is preliminary data.</text>
</comment>